<dbReference type="Pfam" id="PF08241">
    <property type="entry name" value="Methyltransf_11"/>
    <property type="match status" value="1"/>
</dbReference>
<dbReference type="Proteomes" id="UP000249619">
    <property type="component" value="Unassembled WGS sequence"/>
</dbReference>
<dbReference type="Gene3D" id="3.40.50.150">
    <property type="entry name" value="Vaccinia Virus protein VP39"/>
    <property type="match status" value="1"/>
</dbReference>
<evidence type="ECO:0000259" key="2">
    <source>
        <dbReference type="Pfam" id="PF08241"/>
    </source>
</evidence>
<evidence type="ECO:0000313" key="4">
    <source>
        <dbReference type="Proteomes" id="UP000249619"/>
    </source>
</evidence>
<reference evidence="4" key="1">
    <citation type="submission" date="2018-05" db="EMBL/GenBank/DDBJ databases">
        <title>Draft genome sequence of Stemphylium lycopersici strain CIDEFI 213.</title>
        <authorList>
            <person name="Medina R."/>
            <person name="Franco M.E.E."/>
            <person name="Lucentini C.G."/>
            <person name="Saparrat M.C.N."/>
            <person name="Balatti P.A."/>
        </authorList>
    </citation>
    <scope>NUCLEOTIDE SEQUENCE [LARGE SCALE GENOMIC DNA]</scope>
    <source>
        <strain evidence="4">CIDEFI 213</strain>
    </source>
</reference>
<dbReference type="GO" id="GO:0008757">
    <property type="term" value="F:S-adenosylmethionine-dependent methyltransferase activity"/>
    <property type="evidence" value="ECO:0007669"/>
    <property type="project" value="InterPro"/>
</dbReference>
<sequence length="770" mass="85911">MFPTFDVPPQHAETVGARKVRRAKEDNATRRSSTSTSQSSGSANSTAANSKRQDASISSSSKSGERSGFSSWFSKSSKKGVQEISPLSTTDDTPSPKEVTVEPEPDVELDQRPTPPTAPLDLQDHVFPRPPSQRCEKQTRPLQPQRFPPPLSPLPSRPPTAGLPPTPSSGLLSPISISDRKSQYSLSSRASSNLASTTHSNQSVYSATSGYETAISDVFPEDLQHSSVSARYQHLRQGPVFEAVERGSRTGSRQSNEPEQSARAAQSPFARALAKIDSAGTRIMSARLSEEWEGLDDDESFQEIMFEKRLWALTAYQRLTQNKSLQSPAHELLVGSRPEDQRRVLQIHGSIADGWILANRYPTATIYTLSSKKAPPATAYPAPLNHHSLYVPSLSSPTPFPDNYFDAIISRSIATVLRNDEWARSFFDCMRVLKPGGQIEILSVDAHMSREGPKMSSWVDEHLSCRLESNGVSKQASDTVLDTMEIVGLDNIRRARIALPAQPPRAIAKTAPAPSHTFGAAISTPTPQDTLDNTKMMAFLGRHFYQDLYGKFMHTEQGDEWFWALKDIRDELNSLLHRALRPYLLRGDKYRNPSATMAVPQYTCGHARIGKMIEDMEALLPSKSVKRQDYVGCRTTYGALSIIYKRVDDSDNPEKGHQELRVTTKELRRRLINLDPSRGLPRKVKAPLDELDARIENALKTGVTIDFVTRGLEDILKERPDATPAPKLEPVRMVPERLFNEVSEALKKEREKSYKLNEEVKRLTLELKRY</sequence>
<dbReference type="EMBL" id="QGDH01000117">
    <property type="protein sequence ID" value="RAR06297.1"/>
    <property type="molecule type" value="Genomic_DNA"/>
</dbReference>
<protein>
    <recommendedName>
        <fullName evidence="2">Methyltransferase type 11 domain-containing protein</fullName>
    </recommendedName>
</protein>
<feature type="compositionally biased region" description="Polar residues" evidence="1">
    <location>
        <begin position="249"/>
        <end position="259"/>
    </location>
</feature>
<evidence type="ECO:0000313" key="3">
    <source>
        <dbReference type="EMBL" id="RAR06297.1"/>
    </source>
</evidence>
<keyword evidence="4" id="KW-1185">Reference proteome</keyword>
<feature type="region of interest" description="Disordered" evidence="1">
    <location>
        <begin position="242"/>
        <end position="268"/>
    </location>
</feature>
<dbReference type="SUPFAM" id="SSF53335">
    <property type="entry name" value="S-adenosyl-L-methionine-dependent methyltransferases"/>
    <property type="match status" value="1"/>
</dbReference>
<accession>A0A364MXB6</accession>
<name>A0A364MXB6_STELY</name>
<proteinExistence type="predicted"/>
<feature type="domain" description="Methyltransferase type 11" evidence="2">
    <location>
        <begin position="397"/>
        <end position="439"/>
    </location>
</feature>
<gene>
    <name evidence="3" type="ORF">DDE83_006996</name>
</gene>
<feature type="compositionally biased region" description="Low complexity" evidence="1">
    <location>
        <begin position="30"/>
        <end position="75"/>
    </location>
</feature>
<dbReference type="InterPro" id="IPR013216">
    <property type="entry name" value="Methyltransf_11"/>
</dbReference>
<organism evidence="3 4">
    <name type="scientific">Stemphylium lycopersici</name>
    <name type="common">Tomato gray leaf spot disease fungus</name>
    <name type="synonym">Thyrospora lycopersici</name>
    <dbReference type="NCBI Taxonomy" id="183478"/>
    <lineage>
        <taxon>Eukaryota</taxon>
        <taxon>Fungi</taxon>
        <taxon>Dikarya</taxon>
        <taxon>Ascomycota</taxon>
        <taxon>Pezizomycotina</taxon>
        <taxon>Dothideomycetes</taxon>
        <taxon>Pleosporomycetidae</taxon>
        <taxon>Pleosporales</taxon>
        <taxon>Pleosporineae</taxon>
        <taxon>Pleosporaceae</taxon>
        <taxon>Stemphylium</taxon>
    </lineage>
</organism>
<evidence type="ECO:0000256" key="1">
    <source>
        <dbReference type="SAM" id="MobiDB-lite"/>
    </source>
</evidence>
<dbReference type="STRING" id="183478.A0A364MXB6"/>
<comment type="caution">
    <text evidence="3">The sequence shown here is derived from an EMBL/GenBank/DDBJ whole genome shotgun (WGS) entry which is preliminary data.</text>
</comment>
<dbReference type="AlphaFoldDB" id="A0A364MXB6"/>
<dbReference type="InterPro" id="IPR029063">
    <property type="entry name" value="SAM-dependent_MTases_sf"/>
</dbReference>
<feature type="region of interest" description="Disordered" evidence="1">
    <location>
        <begin position="1"/>
        <end position="175"/>
    </location>
</feature>
<feature type="compositionally biased region" description="Pro residues" evidence="1">
    <location>
        <begin position="146"/>
        <end position="167"/>
    </location>
</feature>